<keyword evidence="1" id="KW-0812">Transmembrane</keyword>
<evidence type="ECO:0000313" key="3">
    <source>
        <dbReference type="Proteomes" id="UP000886803"/>
    </source>
</evidence>
<organism evidence="2 3">
    <name type="scientific">Candidatus Gemmiger avicola</name>
    <dbReference type="NCBI Taxonomy" id="2838605"/>
    <lineage>
        <taxon>Bacteria</taxon>
        <taxon>Bacillati</taxon>
        <taxon>Bacillota</taxon>
        <taxon>Clostridia</taxon>
        <taxon>Eubacteriales</taxon>
        <taxon>Gemmiger</taxon>
    </lineage>
</organism>
<evidence type="ECO:0000256" key="1">
    <source>
        <dbReference type="SAM" id="Phobius"/>
    </source>
</evidence>
<accession>A0A9D2MA61</accession>
<dbReference type="AlphaFoldDB" id="A0A9D2MA61"/>
<sequence length="87" mass="9856">MGLLICHNVMIVGSVVVGFCLGMLMCIGREKAARREWQRQGENHAIRALVRHMMRHSAGKYTEDKLFGVYRDLVDAEDAKDKEADHA</sequence>
<feature type="transmembrane region" description="Helical" evidence="1">
    <location>
        <begin position="6"/>
        <end position="27"/>
    </location>
</feature>
<keyword evidence="1" id="KW-0472">Membrane</keyword>
<proteinExistence type="predicted"/>
<gene>
    <name evidence="2" type="ORF">H9945_11620</name>
</gene>
<evidence type="ECO:0000313" key="2">
    <source>
        <dbReference type="EMBL" id="HJB43133.1"/>
    </source>
</evidence>
<comment type="caution">
    <text evidence="2">The sequence shown here is derived from an EMBL/GenBank/DDBJ whole genome shotgun (WGS) entry which is preliminary data.</text>
</comment>
<reference evidence="2" key="2">
    <citation type="submission" date="2021-04" db="EMBL/GenBank/DDBJ databases">
        <authorList>
            <person name="Gilroy R."/>
        </authorList>
    </citation>
    <scope>NUCLEOTIDE SEQUENCE</scope>
    <source>
        <strain evidence="2">ChiBcec8-13705</strain>
    </source>
</reference>
<dbReference type="EMBL" id="DWYG01000190">
    <property type="protein sequence ID" value="HJB43133.1"/>
    <property type="molecule type" value="Genomic_DNA"/>
</dbReference>
<keyword evidence="1" id="KW-1133">Transmembrane helix</keyword>
<protein>
    <submittedName>
        <fullName evidence="2">Uncharacterized protein</fullName>
    </submittedName>
</protein>
<dbReference type="Proteomes" id="UP000886803">
    <property type="component" value="Unassembled WGS sequence"/>
</dbReference>
<name>A0A9D2MA61_9FIRM</name>
<reference evidence="2" key="1">
    <citation type="journal article" date="2021" name="PeerJ">
        <title>Extensive microbial diversity within the chicken gut microbiome revealed by metagenomics and culture.</title>
        <authorList>
            <person name="Gilroy R."/>
            <person name="Ravi A."/>
            <person name="Getino M."/>
            <person name="Pursley I."/>
            <person name="Horton D.L."/>
            <person name="Alikhan N.F."/>
            <person name="Baker D."/>
            <person name="Gharbi K."/>
            <person name="Hall N."/>
            <person name="Watson M."/>
            <person name="Adriaenssens E.M."/>
            <person name="Foster-Nyarko E."/>
            <person name="Jarju S."/>
            <person name="Secka A."/>
            <person name="Antonio M."/>
            <person name="Oren A."/>
            <person name="Chaudhuri R.R."/>
            <person name="La Ragione R."/>
            <person name="Hildebrand F."/>
            <person name="Pallen M.J."/>
        </authorList>
    </citation>
    <scope>NUCLEOTIDE SEQUENCE</scope>
    <source>
        <strain evidence="2">ChiBcec8-13705</strain>
    </source>
</reference>